<dbReference type="GO" id="GO:0003972">
    <property type="term" value="F:RNA ligase (ATP) activity"/>
    <property type="evidence" value="ECO:0007669"/>
    <property type="project" value="InterPro"/>
</dbReference>
<gene>
    <name evidence="3" type="ORF">CXQ85_003795</name>
</gene>
<feature type="compositionally biased region" description="Basic and acidic residues" evidence="1">
    <location>
        <begin position="203"/>
        <end position="230"/>
    </location>
</feature>
<dbReference type="OrthoDB" id="276239at2759"/>
<feature type="compositionally biased region" description="Basic and acidic residues" evidence="1">
    <location>
        <begin position="267"/>
        <end position="280"/>
    </location>
</feature>
<dbReference type="PANTHER" id="PTHR32004:SF1">
    <property type="entry name" value="TRNA LIGASE"/>
    <property type="match status" value="1"/>
</dbReference>
<comment type="caution">
    <text evidence="3">The sequence shown here is derived from an EMBL/GenBank/DDBJ whole genome shotgun (WGS) entry which is preliminary data.</text>
</comment>
<dbReference type="Gene3D" id="3.40.50.300">
    <property type="entry name" value="P-loop containing nucleotide triphosphate hydrolases"/>
    <property type="match status" value="1"/>
</dbReference>
<reference evidence="3 4" key="1">
    <citation type="submission" date="2017-12" db="EMBL/GenBank/DDBJ databases">
        <title>Genome Sequence of a Multidrug-Resistant Candida haemulonii Isolate from a Patient with Chronic Leg Ulcers in Israel.</title>
        <authorList>
            <person name="Chow N.A."/>
            <person name="Gade L."/>
            <person name="Batra D."/>
            <person name="Rowe L.A."/>
            <person name="Ben-Ami R."/>
            <person name="Loparev V.N."/>
            <person name="Litvintseva A.P."/>
        </authorList>
    </citation>
    <scope>NUCLEOTIDE SEQUENCE [LARGE SCALE GENOMIC DNA]</scope>
    <source>
        <strain evidence="3 4">B11899</strain>
    </source>
</reference>
<keyword evidence="4" id="KW-1185">Reference proteome</keyword>
<dbReference type="GO" id="GO:0006388">
    <property type="term" value="P:tRNA splicing, via endonucleolytic cleavage and ligation"/>
    <property type="evidence" value="ECO:0007669"/>
    <property type="project" value="InterPro"/>
</dbReference>
<evidence type="ECO:0000259" key="2">
    <source>
        <dbReference type="Pfam" id="PF08303"/>
    </source>
</evidence>
<name>A0A2V1B065_9ASCO</name>
<dbReference type="InterPro" id="IPR015966">
    <property type="entry name" value="tRNA_lig_kin_fungi"/>
</dbReference>
<dbReference type="Pfam" id="PF08303">
    <property type="entry name" value="tRNA_lig_kinase"/>
    <property type="match status" value="1"/>
</dbReference>
<feature type="domain" description="tRNA ligase kinase" evidence="2">
    <location>
        <begin position="7"/>
        <end position="159"/>
    </location>
</feature>
<proteinExistence type="predicted"/>
<protein>
    <recommendedName>
        <fullName evidence="2">tRNA ligase kinase domain-containing protein</fullName>
    </recommendedName>
</protein>
<dbReference type="Proteomes" id="UP000244309">
    <property type="component" value="Unassembled WGS sequence"/>
</dbReference>
<dbReference type="GO" id="GO:0005524">
    <property type="term" value="F:ATP binding"/>
    <property type="evidence" value="ECO:0007669"/>
    <property type="project" value="InterPro"/>
</dbReference>
<sequence length="280" mass="32517">MSGATWVIVPISTVGCGKSTVFRALTTLHPEFAHIENDRLKTKKAFSTKLQESVKDHPVVLIDRNNHMVKHRQEIYEDLRYYDVRLVLVNFVDPRMDIMKVKKIAFDRIRARGTNHPTIDGSNERMVRMIGGKFFKDFRPYDPSNEVDSQFQEVLNLDMNKSVLYNLRTVLKFLGSRVGFDVPDDDTLRQVIQTVKDYKVPEEEKKFQKDAERVARKQEERGQARKHDETNGNAPKKTKTKPPQSKKRNHPGEPRPVQPQPPANRTEPMKIEDYFSKVQS</sequence>
<dbReference type="GO" id="GO:0005634">
    <property type="term" value="C:nucleus"/>
    <property type="evidence" value="ECO:0007669"/>
    <property type="project" value="TreeGrafter"/>
</dbReference>
<dbReference type="RefSeq" id="XP_025344445.1">
    <property type="nucleotide sequence ID" value="XM_025487429.1"/>
</dbReference>
<organism evidence="3 4">
    <name type="scientific">Candidozyma haemuli</name>
    <dbReference type="NCBI Taxonomy" id="45357"/>
    <lineage>
        <taxon>Eukaryota</taxon>
        <taxon>Fungi</taxon>
        <taxon>Dikarya</taxon>
        <taxon>Ascomycota</taxon>
        <taxon>Saccharomycotina</taxon>
        <taxon>Pichiomycetes</taxon>
        <taxon>Metschnikowiaceae</taxon>
        <taxon>Candidozyma</taxon>
    </lineage>
</organism>
<dbReference type="SUPFAM" id="SSF52540">
    <property type="entry name" value="P-loop containing nucleoside triphosphate hydrolases"/>
    <property type="match status" value="1"/>
</dbReference>
<evidence type="ECO:0000256" key="1">
    <source>
        <dbReference type="SAM" id="MobiDB-lite"/>
    </source>
</evidence>
<dbReference type="GeneID" id="37009125"/>
<dbReference type="VEuPathDB" id="FungiDB:CXQ85_003795"/>
<evidence type="ECO:0000313" key="4">
    <source>
        <dbReference type="Proteomes" id="UP000244309"/>
    </source>
</evidence>
<feature type="region of interest" description="Disordered" evidence="1">
    <location>
        <begin position="203"/>
        <end position="280"/>
    </location>
</feature>
<evidence type="ECO:0000313" key="3">
    <source>
        <dbReference type="EMBL" id="PVH23505.1"/>
    </source>
</evidence>
<dbReference type="InterPro" id="IPR027417">
    <property type="entry name" value="P-loop_NTPase"/>
</dbReference>
<feature type="compositionally biased region" description="Basic residues" evidence="1">
    <location>
        <begin position="236"/>
        <end position="249"/>
    </location>
</feature>
<dbReference type="PANTHER" id="PTHR32004">
    <property type="entry name" value="TRNA LIGASE"/>
    <property type="match status" value="1"/>
</dbReference>
<dbReference type="AlphaFoldDB" id="A0A2V1B065"/>
<accession>A0A2V1B065</accession>
<dbReference type="EMBL" id="PKFO01000011">
    <property type="protein sequence ID" value="PVH23505.1"/>
    <property type="molecule type" value="Genomic_DNA"/>
</dbReference>